<evidence type="ECO:0000313" key="3">
    <source>
        <dbReference type="EMBL" id="KAG7534093.1"/>
    </source>
</evidence>
<organism evidence="3 4">
    <name type="scientific">Arabidopsis thaliana x Arabidopsis arenosa</name>
    <dbReference type="NCBI Taxonomy" id="1240361"/>
    <lineage>
        <taxon>Eukaryota</taxon>
        <taxon>Viridiplantae</taxon>
        <taxon>Streptophyta</taxon>
        <taxon>Embryophyta</taxon>
        <taxon>Tracheophyta</taxon>
        <taxon>Spermatophyta</taxon>
        <taxon>Magnoliopsida</taxon>
        <taxon>eudicotyledons</taxon>
        <taxon>Gunneridae</taxon>
        <taxon>Pentapetalae</taxon>
        <taxon>rosids</taxon>
        <taxon>malvids</taxon>
        <taxon>Brassicales</taxon>
        <taxon>Brassicaceae</taxon>
        <taxon>Camelineae</taxon>
        <taxon>Arabidopsis</taxon>
    </lineage>
</organism>
<reference evidence="3 4" key="1">
    <citation type="submission" date="2020-12" db="EMBL/GenBank/DDBJ databases">
        <title>Concerted genomic and epigenomic changes stabilize Arabidopsis allopolyploids.</title>
        <authorList>
            <person name="Chen Z."/>
        </authorList>
    </citation>
    <scope>NUCLEOTIDE SEQUENCE [LARGE SCALE GENOMIC DNA]</scope>
    <source>
        <strain evidence="3">Allo738</strain>
        <tissue evidence="3">Leaf</tissue>
    </source>
</reference>
<protein>
    <submittedName>
        <fullName evidence="3">Retrotransposon gag domain</fullName>
    </submittedName>
</protein>
<feature type="region of interest" description="Disordered" evidence="1">
    <location>
        <begin position="305"/>
        <end position="332"/>
    </location>
</feature>
<feature type="region of interest" description="Disordered" evidence="1">
    <location>
        <begin position="1"/>
        <end position="30"/>
    </location>
</feature>
<gene>
    <name evidence="3" type="ORF">ISN45_Aa08g016690</name>
</gene>
<accession>A0A8T1XHL6</accession>
<comment type="caution">
    <text evidence="3">The sequence shown here is derived from an EMBL/GenBank/DDBJ whole genome shotgun (WGS) entry which is preliminary data.</text>
</comment>
<evidence type="ECO:0000313" key="4">
    <source>
        <dbReference type="Proteomes" id="UP000694240"/>
    </source>
</evidence>
<proteinExistence type="predicted"/>
<evidence type="ECO:0000259" key="2">
    <source>
        <dbReference type="Pfam" id="PF03732"/>
    </source>
</evidence>
<keyword evidence="4" id="KW-1185">Reference proteome</keyword>
<dbReference type="InterPro" id="IPR005162">
    <property type="entry name" value="Retrotrans_gag_dom"/>
</dbReference>
<sequence length="572" mass="65539">MAVATRVRASQNEPDLGETHDDRSDAEESLGSRLDQLISRTQALEISVAKQNSKMEKHFAEMFESIHMLSRSGPSNHADVCNQFRSSQASATSSLDLKVGKQSGILNTYVGVTRLEKLDFPRFSSDKVQEWLILVEQFFEIDQTPDELKIGLVSIHFDDIAAAWHQSIAQSGLWKHIMHDWETYKLLLLGKYNKHVDDSIAQLKQLQETEGIEEYHARFGLINTTVDIDEDYLVSVYLAGLRTDTRENVQIFQPQTVNQCFLVGRLYEQAHPLKRESEMKAEEDKEWVKSEAMTSCELLPLKGKDSRPQLALRSESKVGKTDSSSQNGSELCTKKEGEVKGWIHEQANNHSTDSLLQPSLVPHRCLLLKQQVSISHLEFSHRTPIGSLDVHEDLSAIMRSQFEFECAASMVLQVFHSMPLRTKLLQNLRKQRLSKTWWFKFKELDVMLDDVQHVLLAFLQRSAINKRYEIGEHDEMLKVSMTVSVRCMLGLKCGRTMGDTGHGEKYVYDRIIMVKKQLSHNSLVIHEVMRNKKIKSSKFKHRVASRGLQSGFESWFWKLVIYKLKGKAKTFA</sequence>
<dbReference type="Pfam" id="PF03732">
    <property type="entry name" value="Retrotrans_gag"/>
    <property type="match status" value="1"/>
</dbReference>
<evidence type="ECO:0000256" key="1">
    <source>
        <dbReference type="SAM" id="MobiDB-lite"/>
    </source>
</evidence>
<dbReference type="AlphaFoldDB" id="A0A8T1XHL6"/>
<feature type="domain" description="Retrotransposon gag" evidence="2">
    <location>
        <begin position="152"/>
        <end position="243"/>
    </location>
</feature>
<name>A0A8T1XHL6_9BRAS</name>
<dbReference type="Proteomes" id="UP000694240">
    <property type="component" value="Chromosome 13"/>
</dbReference>
<feature type="compositionally biased region" description="Polar residues" evidence="1">
    <location>
        <begin position="321"/>
        <end position="330"/>
    </location>
</feature>
<dbReference type="EMBL" id="JAEFBK010000013">
    <property type="protein sequence ID" value="KAG7534093.1"/>
    <property type="molecule type" value="Genomic_DNA"/>
</dbReference>